<gene>
    <name evidence="1" type="ORF">ENJ46_00520</name>
</gene>
<dbReference type="InterPro" id="IPR053745">
    <property type="entry name" value="Viral_Tail_Comp_sf"/>
</dbReference>
<proteinExistence type="predicted"/>
<evidence type="ECO:0000313" key="1">
    <source>
        <dbReference type="EMBL" id="HFB54378.1"/>
    </source>
</evidence>
<name>A0A7C3GKK7_9PROT</name>
<dbReference type="Pfam" id="PF11367">
    <property type="entry name" value="Tail_completion_gp17"/>
    <property type="match status" value="1"/>
</dbReference>
<sequence>MNDMYQSQALAKAVHTVLHDDIMVQSLLGNQPRLYDHPPEDPVYPYLSYGPMRSDNISADDCAAYRHVFTLHVWSRYGGRAEIMSLISAISQALEGGGLTLNTAHLVSMNVIFSDHFRAPDGRTLHGLIRVSAVTQPLTETV</sequence>
<dbReference type="AlphaFoldDB" id="A0A7C3GKK7"/>
<comment type="caution">
    <text evidence="1">The sequence shown here is derived from an EMBL/GenBank/DDBJ whole genome shotgun (WGS) entry which is preliminary data.</text>
</comment>
<accession>A0A7C3GKK7</accession>
<dbReference type="Gene3D" id="3.30.2000.30">
    <property type="match status" value="1"/>
</dbReference>
<organism evidence="1">
    <name type="scientific">Hellea balneolensis</name>
    <dbReference type="NCBI Taxonomy" id="287478"/>
    <lineage>
        <taxon>Bacteria</taxon>
        <taxon>Pseudomonadati</taxon>
        <taxon>Pseudomonadota</taxon>
        <taxon>Alphaproteobacteria</taxon>
        <taxon>Maricaulales</taxon>
        <taxon>Robiginitomaculaceae</taxon>
        <taxon>Hellea</taxon>
    </lineage>
</organism>
<dbReference type="InterPro" id="IPR021508">
    <property type="entry name" value="Gp17-like"/>
</dbReference>
<protein>
    <submittedName>
        <fullName evidence="1">DUF3168 domain-containing protein</fullName>
    </submittedName>
</protein>
<dbReference type="EMBL" id="DRMN01000035">
    <property type="protein sequence ID" value="HFB54378.1"/>
    <property type="molecule type" value="Genomic_DNA"/>
</dbReference>
<reference evidence="1" key="1">
    <citation type="journal article" date="2020" name="mSystems">
        <title>Genome- and Community-Level Interaction Insights into Carbon Utilization and Element Cycling Functions of Hydrothermarchaeota in Hydrothermal Sediment.</title>
        <authorList>
            <person name="Zhou Z."/>
            <person name="Liu Y."/>
            <person name="Xu W."/>
            <person name="Pan J."/>
            <person name="Luo Z.H."/>
            <person name="Li M."/>
        </authorList>
    </citation>
    <scope>NUCLEOTIDE SEQUENCE [LARGE SCALE GENOMIC DNA]</scope>
    <source>
        <strain evidence="1">HyVt-489</strain>
    </source>
</reference>
<dbReference type="Proteomes" id="UP000886042">
    <property type="component" value="Unassembled WGS sequence"/>
</dbReference>